<evidence type="ECO:0000256" key="5">
    <source>
        <dbReference type="ARBA" id="ARBA00022603"/>
    </source>
</evidence>
<dbReference type="OrthoDB" id="198977at2759"/>
<name>A0A1J7IXT3_9PEZI</name>
<dbReference type="Pfam" id="PF21137">
    <property type="entry name" value="ANM3_C2H2_Zf"/>
    <property type="match status" value="1"/>
</dbReference>
<dbReference type="Pfam" id="PF22528">
    <property type="entry name" value="PRMT_C"/>
    <property type="match status" value="1"/>
</dbReference>
<dbReference type="CDD" id="cd02440">
    <property type="entry name" value="AdoMet_MTases"/>
    <property type="match status" value="1"/>
</dbReference>
<feature type="compositionally biased region" description="Basic and acidic residues" evidence="16">
    <location>
        <begin position="608"/>
        <end position="628"/>
    </location>
</feature>
<dbReference type="InterPro" id="IPR025799">
    <property type="entry name" value="Arg_MeTrfase"/>
</dbReference>
<keyword evidence="10" id="KW-0862">Zinc</keyword>
<dbReference type="GO" id="GO:0032259">
    <property type="term" value="P:methylation"/>
    <property type="evidence" value="ECO:0007669"/>
    <property type="project" value="UniProtKB-KW"/>
</dbReference>
<evidence type="ECO:0000256" key="15">
    <source>
        <dbReference type="PROSITE-ProRule" id="PRU01015"/>
    </source>
</evidence>
<sequence>MFSIATAPAKQSVSETIAVYSGRLGSAVLLEDRRAAIVGLRSFAKQYPASVASGALRSLIGSLSKDGEDVDTVKLVLETLLMLFNPNEDSPEASEEIALWLADEFTQRQENITLLLDFLDTNDFYSRLYSLQLLSAILAARTERTEECVFNARLGISRLVAILDDRREAVRNEAITLLTYLTPTSLEIQKLVAFENAFDRVFGIIQAEGGLAEGGQVVEDCLILLANLLRLNSSNQALFRETGCVPRLSKLLETAYKADDDSDEVAPWAQVQKSRNIYALLAVIRLFLVSGAVGTAQNQASLFQNGLLFHALQLAFGRGAEIPIRSEGHKSGADETANVLTTLLSPPTEVASGDPYRYWFAAVLVLHLIYDNPATKALAMEVTEGDEASGEEVVTGIQTITAHLLGSLSRGEDSRIIIGSLMLLLCWLFEDLDAVNDFLGEGSNVQGLVQGAVQNPHGDPLVQGLCAMLLGVVYEFSTKDSPIPRSTLQTILTSGMGRDRYIEKLSKVRSHPLMRDFEVMSQKLDLSAGQKLPDVFFDATFVDFFKDNYSRILRAIDREPGLEISVVTNGVQKGISREMVDTLRAQVEEKERALQDAQAALSSLNRELGQEQADHRRTKESADLEASRVKSVNEGLQRHHEDEIKKIRQEHEDEIRRLKQQNLVKVEDLEKQLETARRLAQSEADRVQRRAEAEKADLKATISRLEVDLMKASKSKAQELQELREQHKSRLSEQGLLLKKAEERATETETKLQRLEGRFKELEERIKQSHDEIQKLDGQVKDKETERQTVQSELDDLLMVYSDLEEKSKQYKEWLNEDGDDEGDEEEVQVISLLDDRVFPDAISMISYCKEKHGFDFLAVRDRLQLDFHGTVKFINFIRQRVHEGLTLPDNISLADIEDDRYLKPVLDDDALIMCLDDLPEPPAPVGEAKQSEVSPEDLIKRNSELQAELEALAKQFNNYRLAVQQTLDTRWGEDDTEAPSNGPSAPSKAQESSDAAKPGNDYSESYFASYARNEIHETMLKDQVRTDAYRDFIYRNKHLFAGKVVLDIGCGTASQGILSMFCAKAGAKQVIAVDNSAIIDKAREIIFENGLDDKIICLHGRVEEVTLPVKQVDIIVSEWMGYCLLYEAMLPSVLWARDRYLKPDGLLVPSHASMWISPISSPGYFPDEYLPDHIDFWRDVYGFDMKAMQANIYDDVRIDVLPSDCLGATPCAFSMLDLHTVKVEDLVFDRPWHTKLSGDASTLFGFLLWFDIFFAPSRDDKTIADTATAAEWASGGLERVAFTTGPFGEPTHWKQGVVINKEYAEAQITSKELQGNISFSIPESYTRGLNIGITWETPDKGKKGDTWLLH</sequence>
<evidence type="ECO:0000256" key="7">
    <source>
        <dbReference type="ARBA" id="ARBA00022691"/>
    </source>
</evidence>
<keyword evidence="8" id="KW-0479">Metal-binding</keyword>
<dbReference type="InterPro" id="IPR011989">
    <property type="entry name" value="ARM-like"/>
</dbReference>
<comment type="subcellular location">
    <subcellularLocation>
        <location evidence="1">Cytoplasm</location>
        <location evidence="1">Cytosol</location>
    </subcellularLocation>
    <subcellularLocation>
        <location evidence="2">Golgi apparatus</location>
    </subcellularLocation>
</comment>
<keyword evidence="7 15" id="KW-0949">S-adenosyl-L-methionine</keyword>
<dbReference type="PANTHER" id="PTHR10013:SF0">
    <property type="entry name" value="GENERAL VESICULAR TRANSPORT FACTOR P115"/>
    <property type="match status" value="1"/>
</dbReference>
<evidence type="ECO:0000256" key="1">
    <source>
        <dbReference type="ARBA" id="ARBA00004514"/>
    </source>
</evidence>
<feature type="region of interest" description="Disordered" evidence="16">
    <location>
        <begin position="606"/>
        <end position="637"/>
    </location>
</feature>
<evidence type="ECO:0000256" key="6">
    <source>
        <dbReference type="ARBA" id="ARBA00022679"/>
    </source>
</evidence>
<dbReference type="GO" id="GO:0006886">
    <property type="term" value="P:intracellular protein transport"/>
    <property type="evidence" value="ECO:0007669"/>
    <property type="project" value="InterPro"/>
</dbReference>
<evidence type="ECO:0000313" key="23">
    <source>
        <dbReference type="Proteomes" id="UP000182658"/>
    </source>
</evidence>
<dbReference type="SUPFAM" id="SSF48371">
    <property type="entry name" value="ARM repeat"/>
    <property type="match status" value="1"/>
</dbReference>
<dbReference type="PROSITE" id="PS51678">
    <property type="entry name" value="SAM_MT_PRMT"/>
    <property type="match status" value="1"/>
</dbReference>
<dbReference type="InterPro" id="IPR036236">
    <property type="entry name" value="Znf_C2H2_sf"/>
</dbReference>
<comment type="catalytic activity">
    <reaction evidence="13">
        <text>L-arginyl-[protein] + 2 S-adenosyl-L-methionine = N(omega),N(omega)-dimethyl-L-arginyl-[protein] + 2 S-adenosyl-L-homocysteine + 2 H(+)</text>
        <dbReference type="Rhea" id="RHEA:48096"/>
        <dbReference type="Rhea" id="RHEA-COMP:10532"/>
        <dbReference type="Rhea" id="RHEA-COMP:11991"/>
        <dbReference type="ChEBI" id="CHEBI:15378"/>
        <dbReference type="ChEBI" id="CHEBI:29965"/>
        <dbReference type="ChEBI" id="CHEBI:57856"/>
        <dbReference type="ChEBI" id="CHEBI:59789"/>
        <dbReference type="ChEBI" id="CHEBI:61897"/>
        <dbReference type="EC" id="2.1.1.319"/>
    </reaction>
    <physiologicalReaction direction="left-to-right" evidence="13">
        <dbReference type="Rhea" id="RHEA:48097"/>
    </physiologicalReaction>
</comment>
<dbReference type="GO" id="GO:0006888">
    <property type="term" value="P:endoplasmic reticulum to Golgi vesicle-mediated transport"/>
    <property type="evidence" value="ECO:0007669"/>
    <property type="project" value="TreeGrafter"/>
</dbReference>
<proteinExistence type="predicted"/>
<gene>
    <name evidence="22" type="ORF">CONLIGDRAFT_656546</name>
</gene>
<dbReference type="EC" id="2.1.1.319" evidence="3"/>
<dbReference type="InterPro" id="IPR016024">
    <property type="entry name" value="ARM-type_fold"/>
</dbReference>
<feature type="domain" description="Protein arginine N-methyltransferase 3-like C2H2 zinc finger" evidence="20">
    <location>
        <begin position="862"/>
        <end position="905"/>
    </location>
</feature>
<dbReference type="Gene3D" id="1.20.5.340">
    <property type="match status" value="1"/>
</dbReference>
<dbReference type="Gene3D" id="1.25.10.10">
    <property type="entry name" value="Leucine-rich Repeat Variant"/>
    <property type="match status" value="2"/>
</dbReference>
<reference evidence="22 23" key="1">
    <citation type="submission" date="2016-10" db="EMBL/GenBank/DDBJ databases">
        <title>Draft genome sequence of Coniochaeta ligniaria NRRL30616, a lignocellulolytic fungus for bioabatement of inhibitors in plant biomass hydrolysates.</title>
        <authorList>
            <consortium name="DOE Joint Genome Institute"/>
            <person name="Jimenez D.J."/>
            <person name="Hector R.E."/>
            <person name="Riley R."/>
            <person name="Sun H."/>
            <person name="Grigoriev I.V."/>
            <person name="Van Elsas J.D."/>
            <person name="Nichols N.N."/>
        </authorList>
    </citation>
    <scope>NUCLEOTIDE SEQUENCE [LARGE SCALE GENOMIC DNA]</scope>
    <source>
        <strain evidence="22 23">NRRL 30616</strain>
    </source>
</reference>
<feature type="compositionally biased region" description="Polar residues" evidence="16">
    <location>
        <begin position="979"/>
        <end position="994"/>
    </location>
</feature>
<dbReference type="FunFam" id="3.40.50.150:FF:000003">
    <property type="entry name" value="Blast:Protein arginine N-methyltransferase 1"/>
    <property type="match status" value="1"/>
</dbReference>
<evidence type="ECO:0000256" key="10">
    <source>
        <dbReference type="ARBA" id="ARBA00022833"/>
    </source>
</evidence>
<dbReference type="InterPro" id="IPR006953">
    <property type="entry name" value="Vesicle_Uso1_P115_head"/>
</dbReference>
<evidence type="ECO:0000256" key="3">
    <source>
        <dbReference type="ARBA" id="ARBA00011925"/>
    </source>
</evidence>
<keyword evidence="5 15" id="KW-0489">Methyltransferase</keyword>
<keyword evidence="6 15" id="KW-0808">Transferase</keyword>
<dbReference type="SUPFAM" id="SSF53335">
    <property type="entry name" value="S-adenosyl-L-methionine-dependent methyltransferases"/>
    <property type="match status" value="1"/>
</dbReference>
<evidence type="ECO:0000259" key="21">
    <source>
        <dbReference type="Pfam" id="PF22528"/>
    </source>
</evidence>
<evidence type="ECO:0000259" key="20">
    <source>
        <dbReference type="Pfam" id="PF21137"/>
    </source>
</evidence>
<dbReference type="GO" id="GO:0008270">
    <property type="term" value="F:zinc ion binding"/>
    <property type="evidence" value="ECO:0007669"/>
    <property type="project" value="UniProtKB-KW"/>
</dbReference>
<dbReference type="PANTHER" id="PTHR10013">
    <property type="entry name" value="GENERAL VESICULAR TRANSPORT FACTOR P115"/>
    <property type="match status" value="1"/>
</dbReference>
<evidence type="ECO:0000256" key="4">
    <source>
        <dbReference type="ARBA" id="ARBA00022490"/>
    </source>
</evidence>
<evidence type="ECO:0000256" key="12">
    <source>
        <dbReference type="ARBA" id="ARBA00023054"/>
    </source>
</evidence>
<feature type="region of interest" description="Disordered" evidence="16">
    <location>
        <begin position="973"/>
        <end position="1000"/>
    </location>
</feature>
<dbReference type="Pfam" id="PF04869">
    <property type="entry name" value="Uso1_p115_head"/>
    <property type="match status" value="1"/>
</dbReference>
<dbReference type="GO" id="GO:0000139">
    <property type="term" value="C:Golgi membrane"/>
    <property type="evidence" value="ECO:0007669"/>
    <property type="project" value="InterPro"/>
</dbReference>
<evidence type="ECO:0000259" key="17">
    <source>
        <dbReference type="Pfam" id="PF04869"/>
    </source>
</evidence>
<dbReference type="InterPro" id="IPR024095">
    <property type="entry name" value="Vesicle_P115"/>
</dbReference>
<feature type="domain" description="Vesicle tethering protein Uso1/P115-like head" evidence="17">
    <location>
        <begin position="327"/>
        <end position="556"/>
    </location>
</feature>
<evidence type="ECO:0000259" key="18">
    <source>
        <dbReference type="Pfam" id="PF04871"/>
    </source>
</evidence>
<dbReference type="InParanoid" id="A0A1J7IXT3"/>
<organism evidence="22 23">
    <name type="scientific">Coniochaeta ligniaria NRRL 30616</name>
    <dbReference type="NCBI Taxonomy" id="1408157"/>
    <lineage>
        <taxon>Eukaryota</taxon>
        <taxon>Fungi</taxon>
        <taxon>Dikarya</taxon>
        <taxon>Ascomycota</taxon>
        <taxon>Pezizomycotina</taxon>
        <taxon>Sordariomycetes</taxon>
        <taxon>Sordariomycetidae</taxon>
        <taxon>Coniochaetales</taxon>
        <taxon>Coniochaetaceae</taxon>
        <taxon>Coniochaeta</taxon>
    </lineage>
</organism>
<dbReference type="InterPro" id="IPR055135">
    <property type="entry name" value="PRMT_dom"/>
</dbReference>
<dbReference type="Gene3D" id="2.70.160.11">
    <property type="entry name" value="Hnrnp arginine n-methyltransferase1"/>
    <property type="match status" value="1"/>
</dbReference>
<dbReference type="GO" id="GO:0048211">
    <property type="term" value="P:Golgi vesicle docking"/>
    <property type="evidence" value="ECO:0007669"/>
    <property type="project" value="TreeGrafter"/>
</dbReference>
<dbReference type="GO" id="GO:0005795">
    <property type="term" value="C:Golgi stack"/>
    <property type="evidence" value="ECO:0007669"/>
    <property type="project" value="TreeGrafter"/>
</dbReference>
<dbReference type="EMBL" id="KV875101">
    <property type="protein sequence ID" value="OIW25881.1"/>
    <property type="molecule type" value="Genomic_DNA"/>
</dbReference>
<dbReference type="GO" id="GO:0012507">
    <property type="term" value="C:ER to Golgi transport vesicle membrane"/>
    <property type="evidence" value="ECO:0007669"/>
    <property type="project" value="TreeGrafter"/>
</dbReference>
<keyword evidence="9" id="KW-0863">Zinc-finger</keyword>
<dbReference type="InterPro" id="IPR029063">
    <property type="entry name" value="SAM-dependent_MTases_sf"/>
</dbReference>
<feature type="domain" description="Methyltransferase" evidence="19">
    <location>
        <begin position="1046"/>
        <end position="1146"/>
    </location>
</feature>
<evidence type="ECO:0000256" key="13">
    <source>
        <dbReference type="ARBA" id="ARBA00047384"/>
    </source>
</evidence>
<dbReference type="Gene3D" id="3.40.50.150">
    <property type="entry name" value="Vaccinia Virus protein VP39"/>
    <property type="match status" value="1"/>
</dbReference>
<keyword evidence="4" id="KW-0963">Cytoplasm</keyword>
<keyword evidence="12" id="KW-0175">Coiled coil</keyword>
<dbReference type="InterPro" id="IPR041698">
    <property type="entry name" value="Methyltransf_25"/>
</dbReference>
<evidence type="ECO:0000256" key="14">
    <source>
        <dbReference type="ARBA" id="ARBA00049303"/>
    </source>
</evidence>
<dbReference type="GO" id="GO:0005783">
    <property type="term" value="C:endoplasmic reticulum"/>
    <property type="evidence" value="ECO:0007669"/>
    <property type="project" value="TreeGrafter"/>
</dbReference>
<evidence type="ECO:0000256" key="8">
    <source>
        <dbReference type="ARBA" id="ARBA00022723"/>
    </source>
</evidence>
<evidence type="ECO:0000259" key="19">
    <source>
        <dbReference type="Pfam" id="PF13649"/>
    </source>
</evidence>
<dbReference type="InterPro" id="IPR006955">
    <property type="entry name" value="Uso1_p115_C"/>
</dbReference>
<dbReference type="GO" id="GO:0035242">
    <property type="term" value="F:protein-arginine omega-N asymmetric methyltransferase activity"/>
    <property type="evidence" value="ECO:0007669"/>
    <property type="project" value="UniProtKB-EC"/>
</dbReference>
<dbReference type="Proteomes" id="UP000182658">
    <property type="component" value="Unassembled WGS sequence"/>
</dbReference>
<comment type="catalytic activity">
    <reaction evidence="14">
        <text>L-arginyl-[protein] + S-adenosyl-L-methionine = N(omega)-methyl-L-arginyl-[protein] + S-adenosyl-L-homocysteine + H(+)</text>
        <dbReference type="Rhea" id="RHEA:48100"/>
        <dbReference type="Rhea" id="RHEA-COMP:10532"/>
        <dbReference type="Rhea" id="RHEA-COMP:11990"/>
        <dbReference type="ChEBI" id="CHEBI:15378"/>
        <dbReference type="ChEBI" id="CHEBI:29965"/>
        <dbReference type="ChEBI" id="CHEBI:57856"/>
        <dbReference type="ChEBI" id="CHEBI:59789"/>
        <dbReference type="ChEBI" id="CHEBI:65280"/>
    </reaction>
    <physiologicalReaction direction="left-to-right" evidence="14">
        <dbReference type="Rhea" id="RHEA:48101"/>
    </physiologicalReaction>
</comment>
<dbReference type="STRING" id="1408157.A0A1J7IXT3"/>
<protein>
    <recommendedName>
        <fullName evidence="3">type I protein arginine methyltransferase</fullName>
        <ecNumber evidence="3">2.1.1.319</ecNumber>
    </recommendedName>
</protein>
<evidence type="ECO:0000313" key="22">
    <source>
        <dbReference type="EMBL" id="OIW25881.1"/>
    </source>
</evidence>
<evidence type="ECO:0000256" key="11">
    <source>
        <dbReference type="ARBA" id="ARBA00023034"/>
    </source>
</evidence>
<dbReference type="InterPro" id="IPR049482">
    <property type="entry name" value="ANM3-like_C2H2_Zf"/>
</dbReference>
<dbReference type="Pfam" id="PF04871">
    <property type="entry name" value="Uso1_p115_C"/>
    <property type="match status" value="1"/>
</dbReference>
<dbReference type="SUPFAM" id="SSF57667">
    <property type="entry name" value="beta-beta-alpha zinc fingers"/>
    <property type="match status" value="1"/>
</dbReference>
<evidence type="ECO:0000256" key="16">
    <source>
        <dbReference type="SAM" id="MobiDB-lite"/>
    </source>
</evidence>
<feature type="domain" description="Uso1/p115-like vesicle tethering protein C-terminal" evidence="18">
    <location>
        <begin position="713"/>
        <end position="825"/>
    </location>
</feature>
<accession>A0A1J7IXT3</accession>
<dbReference type="GO" id="GO:0005829">
    <property type="term" value="C:cytosol"/>
    <property type="evidence" value="ECO:0007669"/>
    <property type="project" value="UniProtKB-SubCell"/>
</dbReference>
<dbReference type="GO" id="GO:0048280">
    <property type="term" value="P:vesicle fusion with Golgi apparatus"/>
    <property type="evidence" value="ECO:0007669"/>
    <property type="project" value="InterPro"/>
</dbReference>
<dbReference type="Pfam" id="PF13649">
    <property type="entry name" value="Methyltransf_25"/>
    <property type="match status" value="1"/>
</dbReference>
<feature type="domain" description="Protein arginine N-methyltransferase" evidence="21">
    <location>
        <begin position="1153"/>
        <end position="1338"/>
    </location>
</feature>
<evidence type="ECO:0000256" key="2">
    <source>
        <dbReference type="ARBA" id="ARBA00004555"/>
    </source>
</evidence>
<keyword evidence="23" id="KW-1185">Reference proteome</keyword>
<keyword evidence="11" id="KW-0333">Golgi apparatus</keyword>
<evidence type="ECO:0000256" key="9">
    <source>
        <dbReference type="ARBA" id="ARBA00022771"/>
    </source>
</evidence>